<dbReference type="PANTHER" id="PTHR43065:SF10">
    <property type="entry name" value="PEROXIDE STRESS-ACTIVATED HISTIDINE KINASE MAK3"/>
    <property type="match status" value="1"/>
</dbReference>
<dbReference type="Gene3D" id="3.30.565.10">
    <property type="entry name" value="Histidine kinase-like ATPase, C-terminal domain"/>
    <property type="match status" value="1"/>
</dbReference>
<keyword evidence="8" id="KW-0902">Two-component regulatory system</keyword>
<evidence type="ECO:0000256" key="9">
    <source>
        <dbReference type="SAM" id="Phobius"/>
    </source>
</evidence>
<evidence type="ECO:0000256" key="5">
    <source>
        <dbReference type="ARBA" id="ARBA00022741"/>
    </source>
</evidence>
<dbReference type="CDD" id="cd00082">
    <property type="entry name" value="HisKA"/>
    <property type="match status" value="1"/>
</dbReference>
<sequence>MNTSFLQRLYPDRISARIFLLVTFLSCFSIFVCAVLIDKEGRELLKQEKSHKLYAITKTLDLLLGDAYQQVDKSLPRTQQITQLNQYLSPKIEPLLKDMPNIAAGYYHKQLDAIVLYAPQSAYGVNVGKSIPAEHKGREVMTSGRHMIETGQQVRGNIMNAMTPIVRNNQIIGYIWANETLDDIEKQAFVFDKNVIIISLICMLSCICIASVLSKKLNTDINIIKQGLEKLPFSLDSRLPVIRGELNEIVSGINSLAEKLRKTKTINELILENTLDAVITVDNNGFITMLNPAAEKITGYQLEQVLGRPYSTIVDDKNFQSPLLDTLYNGIDHVGVEVDFPVARQIIRISASTSHLKDHQGNIIGAVVIFKDITEREEVEKLIQQTERLVALGELMAGIAHEIRNPLAAVRGFVQYLQNDLPRAEQNEYLEIILKEVDSINQVIQQLLDFSVPSKNYYVSVQLNDLINEVLVLVNSSHRSNNIVLTLSLASQLPPLYLDKELIKQAILNLLINAIQAVSDQGKIEISTLMSANQKYQLIRIKDDGEGIKSEIMDKIFTPFFTTKISGTGLGLAMVEKIVSSHKGQISIKNNEHSNGVTVEVALPVN</sequence>
<dbReference type="Pfam" id="PF00989">
    <property type="entry name" value="PAS"/>
    <property type="match status" value="1"/>
</dbReference>
<feature type="transmembrane region" description="Helical" evidence="9">
    <location>
        <begin position="195"/>
        <end position="213"/>
    </location>
</feature>
<keyword evidence="7" id="KW-0067">ATP-binding</keyword>
<dbReference type="SMART" id="SM00388">
    <property type="entry name" value="HisKA"/>
    <property type="match status" value="1"/>
</dbReference>
<dbReference type="InterPro" id="IPR036097">
    <property type="entry name" value="HisK_dim/P_sf"/>
</dbReference>
<dbReference type="GO" id="GO:0006355">
    <property type="term" value="P:regulation of DNA-templated transcription"/>
    <property type="evidence" value="ECO:0007669"/>
    <property type="project" value="InterPro"/>
</dbReference>
<dbReference type="Gene3D" id="1.10.287.130">
    <property type="match status" value="1"/>
</dbReference>
<dbReference type="PROSITE" id="PS50112">
    <property type="entry name" value="PAS"/>
    <property type="match status" value="1"/>
</dbReference>
<feature type="transmembrane region" description="Helical" evidence="9">
    <location>
        <begin position="14"/>
        <end position="37"/>
    </location>
</feature>
<dbReference type="InterPro" id="IPR003661">
    <property type="entry name" value="HisK_dim/P_dom"/>
</dbReference>
<keyword evidence="6" id="KW-0418">Kinase</keyword>
<dbReference type="PROSITE" id="PS50109">
    <property type="entry name" value="HIS_KIN"/>
    <property type="match status" value="1"/>
</dbReference>
<keyword evidence="5" id="KW-0547">Nucleotide-binding</keyword>
<dbReference type="InterPro" id="IPR000014">
    <property type="entry name" value="PAS"/>
</dbReference>
<dbReference type="GO" id="GO:0005524">
    <property type="term" value="F:ATP binding"/>
    <property type="evidence" value="ECO:0007669"/>
    <property type="project" value="UniProtKB-KW"/>
</dbReference>
<evidence type="ECO:0000256" key="3">
    <source>
        <dbReference type="ARBA" id="ARBA00022553"/>
    </source>
</evidence>
<evidence type="ECO:0000256" key="7">
    <source>
        <dbReference type="ARBA" id="ARBA00022840"/>
    </source>
</evidence>
<dbReference type="Pfam" id="PF00512">
    <property type="entry name" value="HisKA"/>
    <property type="match status" value="1"/>
</dbReference>
<keyword evidence="9" id="KW-0812">Transmembrane</keyword>
<evidence type="ECO:0000256" key="4">
    <source>
        <dbReference type="ARBA" id="ARBA00022679"/>
    </source>
</evidence>
<dbReference type="EC" id="2.7.13.3" evidence="2"/>
<evidence type="ECO:0000259" key="11">
    <source>
        <dbReference type="PROSITE" id="PS50112"/>
    </source>
</evidence>
<dbReference type="GO" id="GO:0000155">
    <property type="term" value="F:phosphorelay sensor kinase activity"/>
    <property type="evidence" value="ECO:0007669"/>
    <property type="project" value="InterPro"/>
</dbReference>
<comment type="caution">
    <text evidence="12">The sequence shown here is derived from an EMBL/GenBank/DDBJ whole genome shotgun (WGS) entry which is preliminary data.</text>
</comment>
<dbReference type="SUPFAM" id="SSF55785">
    <property type="entry name" value="PYP-like sensor domain (PAS domain)"/>
    <property type="match status" value="1"/>
</dbReference>
<keyword evidence="9" id="KW-0472">Membrane</keyword>
<keyword evidence="4" id="KW-0808">Transferase</keyword>
<evidence type="ECO:0000256" key="8">
    <source>
        <dbReference type="ARBA" id="ARBA00023012"/>
    </source>
</evidence>
<dbReference type="InterPro" id="IPR004358">
    <property type="entry name" value="Sig_transdc_His_kin-like_C"/>
</dbReference>
<dbReference type="PANTHER" id="PTHR43065">
    <property type="entry name" value="SENSOR HISTIDINE KINASE"/>
    <property type="match status" value="1"/>
</dbReference>
<keyword evidence="9" id="KW-1133">Transmembrane helix</keyword>
<gene>
    <name evidence="12" type="ORF">BHC47_01625</name>
</gene>
<evidence type="ECO:0000256" key="6">
    <source>
        <dbReference type="ARBA" id="ARBA00022777"/>
    </source>
</evidence>
<name>A0A2N9Y7F7_9NEIS</name>
<proteinExistence type="predicted"/>
<dbReference type="InterPro" id="IPR036890">
    <property type="entry name" value="HATPase_C_sf"/>
</dbReference>
<evidence type="ECO:0000313" key="12">
    <source>
        <dbReference type="EMBL" id="PIT65178.1"/>
    </source>
</evidence>
<feature type="domain" description="Histidine kinase" evidence="10">
    <location>
        <begin position="398"/>
        <end position="606"/>
    </location>
</feature>
<dbReference type="SMART" id="SM00387">
    <property type="entry name" value="HATPase_c"/>
    <property type="match status" value="1"/>
</dbReference>
<comment type="catalytic activity">
    <reaction evidence="1">
        <text>ATP + protein L-histidine = ADP + protein N-phospho-L-histidine.</text>
        <dbReference type="EC" id="2.7.13.3"/>
    </reaction>
</comment>
<evidence type="ECO:0000259" key="10">
    <source>
        <dbReference type="PROSITE" id="PS50109"/>
    </source>
</evidence>
<organism evidence="12 13">
    <name type="scientific">Snodgrassella alvi</name>
    <dbReference type="NCBI Taxonomy" id="1196083"/>
    <lineage>
        <taxon>Bacteria</taxon>
        <taxon>Pseudomonadati</taxon>
        <taxon>Pseudomonadota</taxon>
        <taxon>Betaproteobacteria</taxon>
        <taxon>Neisseriales</taxon>
        <taxon>Neisseriaceae</taxon>
        <taxon>Snodgrassella</taxon>
    </lineage>
</organism>
<dbReference type="RefSeq" id="WP_100116475.1">
    <property type="nucleotide sequence ID" value="NZ_MEIV01000007.1"/>
</dbReference>
<dbReference type="SUPFAM" id="SSF47384">
    <property type="entry name" value="Homodimeric domain of signal transducing histidine kinase"/>
    <property type="match status" value="1"/>
</dbReference>
<evidence type="ECO:0000256" key="1">
    <source>
        <dbReference type="ARBA" id="ARBA00000085"/>
    </source>
</evidence>
<dbReference type="SMART" id="SM00091">
    <property type="entry name" value="PAS"/>
    <property type="match status" value="1"/>
</dbReference>
<reference evidence="12 13" key="1">
    <citation type="journal article" date="2017" name="MBio">
        <title>Type VI secretion-mediated competition in the bee gut microbiome.</title>
        <authorList>
            <person name="Steele M.I."/>
            <person name="Kwong W.K."/>
            <person name="Powell J.E."/>
            <person name="Whiteley M."/>
            <person name="Moran N.A."/>
        </authorList>
    </citation>
    <scope>NUCLEOTIDE SEQUENCE [LARGE SCALE GENOMIC DNA]</scope>
    <source>
        <strain evidence="12 13">PEB0171</strain>
    </source>
</reference>
<dbReference type="NCBIfam" id="TIGR00229">
    <property type="entry name" value="sensory_box"/>
    <property type="match status" value="1"/>
</dbReference>
<dbReference type="EMBL" id="MEIV01000007">
    <property type="protein sequence ID" value="PIT65178.1"/>
    <property type="molecule type" value="Genomic_DNA"/>
</dbReference>
<dbReference type="Proteomes" id="UP000231094">
    <property type="component" value="Unassembled WGS sequence"/>
</dbReference>
<accession>A0A2N9Y7F7</accession>
<dbReference type="Pfam" id="PF02518">
    <property type="entry name" value="HATPase_c"/>
    <property type="match status" value="1"/>
</dbReference>
<dbReference type="PRINTS" id="PR00344">
    <property type="entry name" value="BCTRLSENSOR"/>
</dbReference>
<protein>
    <recommendedName>
        <fullName evidence="2">histidine kinase</fullName>
        <ecNumber evidence="2">2.7.13.3</ecNumber>
    </recommendedName>
</protein>
<feature type="domain" description="PAS" evidence="11">
    <location>
        <begin position="263"/>
        <end position="308"/>
    </location>
</feature>
<keyword evidence="3" id="KW-0597">Phosphoprotein</keyword>
<evidence type="ECO:0000313" key="13">
    <source>
        <dbReference type="Proteomes" id="UP000231094"/>
    </source>
</evidence>
<dbReference type="Gene3D" id="3.30.450.20">
    <property type="entry name" value="PAS domain"/>
    <property type="match status" value="1"/>
</dbReference>
<dbReference type="InterPro" id="IPR003594">
    <property type="entry name" value="HATPase_dom"/>
</dbReference>
<dbReference type="AlphaFoldDB" id="A0A2N9Y7F7"/>
<dbReference type="SUPFAM" id="SSF55874">
    <property type="entry name" value="ATPase domain of HSP90 chaperone/DNA topoisomerase II/histidine kinase"/>
    <property type="match status" value="1"/>
</dbReference>
<dbReference type="InterPro" id="IPR005467">
    <property type="entry name" value="His_kinase_dom"/>
</dbReference>
<evidence type="ECO:0000256" key="2">
    <source>
        <dbReference type="ARBA" id="ARBA00012438"/>
    </source>
</evidence>
<dbReference type="InterPro" id="IPR013767">
    <property type="entry name" value="PAS_fold"/>
</dbReference>
<dbReference type="NCBIfam" id="NF008468">
    <property type="entry name" value="PRK11360.1"/>
    <property type="match status" value="1"/>
</dbReference>
<dbReference type="CDD" id="cd00130">
    <property type="entry name" value="PAS"/>
    <property type="match status" value="1"/>
</dbReference>
<dbReference type="InterPro" id="IPR035965">
    <property type="entry name" value="PAS-like_dom_sf"/>
</dbReference>